<sequence length="343" mass="36288">MWETASEPGRGERAPGDAASFLSFITGASPPSPPDACGWDDPWWAELNGAGVGLSAEGDAPPPSGDGSAAPVAGDALEASTEELGLSAALQVALGENERLRRRVRELERMLASDERSRGGSREDSEDGHSTAASESAVQSSAKSQRVVVGFAYLTKTMARQLKQFLTISDGAGEREAEDDWGDVSSDSVEKSPPAWDEGTHTEESREDVSTASPGRCSTQRSLGECVDREERGKRSDSGLTRKRKRGVEEGEKGVVLTGKRRSGVRKAAATTVMYSVFVFFALMLLVPALRVLGLVAASPWDTSVALRSAMQAPTRWGAAHSPHLVTEISVAPAIVADANHVA</sequence>
<feature type="transmembrane region" description="Helical" evidence="2">
    <location>
        <begin position="268"/>
        <end position="290"/>
    </location>
</feature>
<reference evidence="3 4" key="1">
    <citation type="submission" date="2022-07" db="EMBL/GenBank/DDBJ databases">
        <title>Genome-wide signatures of adaptation to extreme environments.</title>
        <authorList>
            <person name="Cho C.H."/>
            <person name="Yoon H.S."/>
        </authorList>
    </citation>
    <scope>NUCLEOTIDE SEQUENCE [LARGE SCALE GENOMIC DNA]</scope>
    <source>
        <strain evidence="3 4">DBV 063 E5</strain>
    </source>
</reference>
<accession>A0AAV9IXD7</accession>
<proteinExistence type="predicted"/>
<feature type="region of interest" description="Disordered" evidence="1">
    <location>
        <begin position="174"/>
        <end position="251"/>
    </location>
</feature>
<keyword evidence="4" id="KW-1185">Reference proteome</keyword>
<keyword evidence="2" id="KW-0472">Membrane</keyword>
<feature type="compositionally biased region" description="Low complexity" evidence="1">
    <location>
        <begin position="65"/>
        <end position="74"/>
    </location>
</feature>
<keyword evidence="2" id="KW-1133">Transmembrane helix</keyword>
<evidence type="ECO:0000256" key="1">
    <source>
        <dbReference type="SAM" id="MobiDB-lite"/>
    </source>
</evidence>
<feature type="region of interest" description="Disordered" evidence="1">
    <location>
        <begin position="48"/>
        <end position="74"/>
    </location>
</feature>
<feature type="region of interest" description="Disordered" evidence="1">
    <location>
        <begin position="111"/>
        <end position="144"/>
    </location>
</feature>
<feature type="region of interest" description="Disordered" evidence="1">
    <location>
        <begin position="1"/>
        <end position="20"/>
    </location>
</feature>
<keyword evidence="2" id="KW-0812">Transmembrane</keyword>
<dbReference type="Proteomes" id="UP001301350">
    <property type="component" value="Unassembled WGS sequence"/>
</dbReference>
<evidence type="ECO:0008006" key="5">
    <source>
        <dbReference type="Google" id="ProtNLM"/>
    </source>
</evidence>
<feature type="compositionally biased region" description="Basic and acidic residues" evidence="1">
    <location>
        <begin position="111"/>
        <end position="129"/>
    </location>
</feature>
<feature type="compositionally biased region" description="Basic and acidic residues" evidence="1">
    <location>
        <begin position="198"/>
        <end position="209"/>
    </location>
</feature>
<evidence type="ECO:0000313" key="4">
    <source>
        <dbReference type="Proteomes" id="UP001301350"/>
    </source>
</evidence>
<dbReference type="AlphaFoldDB" id="A0AAV9IXD7"/>
<feature type="compositionally biased region" description="Basic and acidic residues" evidence="1">
    <location>
        <begin position="226"/>
        <end position="237"/>
    </location>
</feature>
<organism evidence="3 4">
    <name type="scientific">Cyanidium caldarium</name>
    <name type="common">Red alga</name>
    <dbReference type="NCBI Taxonomy" id="2771"/>
    <lineage>
        <taxon>Eukaryota</taxon>
        <taxon>Rhodophyta</taxon>
        <taxon>Bangiophyceae</taxon>
        <taxon>Cyanidiales</taxon>
        <taxon>Cyanidiaceae</taxon>
        <taxon>Cyanidium</taxon>
    </lineage>
</organism>
<comment type="caution">
    <text evidence="3">The sequence shown here is derived from an EMBL/GenBank/DDBJ whole genome shotgun (WGS) entry which is preliminary data.</text>
</comment>
<evidence type="ECO:0000313" key="3">
    <source>
        <dbReference type="EMBL" id="KAK4536463.1"/>
    </source>
</evidence>
<evidence type="ECO:0000256" key="2">
    <source>
        <dbReference type="SAM" id="Phobius"/>
    </source>
</evidence>
<protein>
    <recommendedName>
        <fullName evidence="5">Transmembrane protein</fullName>
    </recommendedName>
</protein>
<gene>
    <name evidence="3" type="ORF">CDCA_CDCA08G2488</name>
</gene>
<feature type="compositionally biased region" description="Polar residues" evidence="1">
    <location>
        <begin position="210"/>
        <end position="222"/>
    </location>
</feature>
<feature type="compositionally biased region" description="Polar residues" evidence="1">
    <location>
        <begin position="131"/>
        <end position="144"/>
    </location>
</feature>
<name>A0AAV9IXD7_CYACA</name>
<dbReference type="EMBL" id="JANCYW010000008">
    <property type="protein sequence ID" value="KAK4536463.1"/>
    <property type="molecule type" value="Genomic_DNA"/>
</dbReference>